<proteinExistence type="predicted"/>
<accession>D0W176</accession>
<sequence length="43" mass="5070">MSATFSDLHRLMPSESHTDFRRHCFYFHSNIRNAKIRTNLSGS</sequence>
<name>D0W176_NEICI</name>
<comment type="caution">
    <text evidence="1">The sequence shown here is derived from an EMBL/GenBank/DDBJ whole genome shotgun (WGS) entry which is preliminary data.</text>
</comment>
<reference evidence="1 2" key="1">
    <citation type="submission" date="2009-10" db="EMBL/GenBank/DDBJ databases">
        <authorList>
            <person name="Weinstock G."/>
            <person name="Sodergren E."/>
            <person name="Clifton S."/>
            <person name="Fulton L."/>
            <person name="Fulton B."/>
            <person name="Courtney L."/>
            <person name="Fronick C."/>
            <person name="Harrison M."/>
            <person name="Strong C."/>
            <person name="Farmer C."/>
            <person name="Delahaunty K."/>
            <person name="Markovic C."/>
            <person name="Hall O."/>
            <person name="Minx P."/>
            <person name="Tomlinson C."/>
            <person name="Mitreva M."/>
            <person name="Nelson J."/>
            <person name="Hou S."/>
            <person name="Wollam A."/>
            <person name="Pepin K.H."/>
            <person name="Johnson M."/>
            <person name="Bhonagiri V."/>
            <person name="Nash W.E."/>
            <person name="Warren W."/>
            <person name="Chinwalla A."/>
            <person name="Mardis E.R."/>
            <person name="Wilson R.K."/>
        </authorList>
    </citation>
    <scope>NUCLEOTIDE SEQUENCE [LARGE SCALE GENOMIC DNA]</scope>
    <source>
        <strain evidence="1 2">ATCC 14685</strain>
    </source>
</reference>
<dbReference type="STRING" id="546262.NEICINOT_03395"/>
<evidence type="ECO:0000313" key="2">
    <source>
        <dbReference type="Proteomes" id="UP000003294"/>
    </source>
</evidence>
<dbReference type="AlphaFoldDB" id="D0W176"/>
<dbReference type="EMBL" id="ACDY02000002">
    <property type="protein sequence ID" value="EEZ72464.1"/>
    <property type="molecule type" value="Genomic_DNA"/>
</dbReference>
<evidence type="ECO:0000313" key="1">
    <source>
        <dbReference type="EMBL" id="EEZ72464.1"/>
    </source>
</evidence>
<protein>
    <submittedName>
        <fullName evidence="1">Uncharacterized protein</fullName>
    </submittedName>
</protein>
<dbReference type="Proteomes" id="UP000003294">
    <property type="component" value="Unassembled WGS sequence"/>
</dbReference>
<organism evidence="1 2">
    <name type="scientific">Neisseria cinerea ATCC 14685</name>
    <dbReference type="NCBI Taxonomy" id="546262"/>
    <lineage>
        <taxon>Bacteria</taxon>
        <taxon>Pseudomonadati</taxon>
        <taxon>Pseudomonadota</taxon>
        <taxon>Betaproteobacteria</taxon>
        <taxon>Neisseriales</taxon>
        <taxon>Neisseriaceae</taxon>
        <taxon>Neisseria</taxon>
    </lineage>
</organism>
<gene>
    <name evidence="1" type="ORF">NEICINOT_03395</name>
</gene>